<dbReference type="EMBL" id="LAZR01001256">
    <property type="protein sequence ID" value="KKN47812.1"/>
    <property type="molecule type" value="Genomic_DNA"/>
</dbReference>
<name>A0A0F9RE15_9ZZZZ</name>
<dbReference type="AlphaFoldDB" id="A0A0F9RE15"/>
<protein>
    <submittedName>
        <fullName evidence="1">Uncharacterized protein</fullName>
    </submittedName>
</protein>
<comment type="caution">
    <text evidence="1">The sequence shown here is derived from an EMBL/GenBank/DDBJ whole genome shotgun (WGS) entry which is preliminary data.</text>
</comment>
<organism evidence="1">
    <name type="scientific">marine sediment metagenome</name>
    <dbReference type="NCBI Taxonomy" id="412755"/>
    <lineage>
        <taxon>unclassified sequences</taxon>
        <taxon>metagenomes</taxon>
        <taxon>ecological metagenomes</taxon>
    </lineage>
</organism>
<reference evidence="1" key="1">
    <citation type="journal article" date="2015" name="Nature">
        <title>Complex archaea that bridge the gap between prokaryotes and eukaryotes.</title>
        <authorList>
            <person name="Spang A."/>
            <person name="Saw J.H."/>
            <person name="Jorgensen S.L."/>
            <person name="Zaremba-Niedzwiedzka K."/>
            <person name="Martijn J."/>
            <person name="Lind A.E."/>
            <person name="van Eijk R."/>
            <person name="Schleper C."/>
            <person name="Guy L."/>
            <person name="Ettema T.J."/>
        </authorList>
    </citation>
    <scope>NUCLEOTIDE SEQUENCE</scope>
</reference>
<proteinExistence type="predicted"/>
<accession>A0A0F9RE15</accession>
<gene>
    <name evidence="1" type="ORF">LCGC14_0659330</name>
</gene>
<evidence type="ECO:0000313" key="1">
    <source>
        <dbReference type="EMBL" id="KKN47812.1"/>
    </source>
</evidence>
<sequence>MSDAFKFEEPRRVNSILAAGFSEKPRLKVNAAAVQTSEVFTGGGVDDMTPAGTYTGIKSIIYKVLIDAEGAPDTITWFKDGVVQATGVAVTGSAQNLDLGVTVNFSGTDNHDIDDFWEFEATITTDWHKVVQDSMAHYLRLSLDQKVWYKWLALYSAPVAGDLPTQIATADNEVLQSNILPAANAISMAIPWGLQGSVKQAGTLKDLYLIIEKHTSDAVMQIAEV</sequence>